<evidence type="ECO:0000313" key="2">
    <source>
        <dbReference type="EMBL" id="ATZ59430.1"/>
    </source>
</evidence>
<accession>A0A2H4U5M3</accession>
<dbReference type="GeneID" id="35118293"/>
<dbReference type="InterPro" id="IPR025874">
    <property type="entry name" value="DZR"/>
</dbReference>
<dbReference type="AlphaFoldDB" id="A0A2H4U5M3"/>
<evidence type="ECO:0000259" key="1">
    <source>
        <dbReference type="Pfam" id="PF12773"/>
    </source>
</evidence>
<proteinExistence type="predicted"/>
<sequence length="324" mass="37146">MKECDVCGTPNLKANNYCTHCGNRIAMDNICPFCGELNSDDSSYCSNCNKQIRPVSIDSFEKLFTDYNKLLLAKAEISDEDYSKLLSNIFRKLKFSKIVGHTPKEKILSIAGVFAECRPKARGEELGFEFGHVLYYDDRLDDSVQIATIIHELTHFLLFDIIESLLCDVFQVKQSSTLEGFVWYCLSNDLALMNEYCAHTVEGRFIPHGYQRYASFESLLEETTFDDEKIGVLIVLGNTFAGEIIGQLEDYIDHDLREAIKLQYKKDLKNPDYNSIGYESMDSVKTDVKNQIIFNYLFDSFDEASDVNNRENLEFLKEGIKNRV</sequence>
<dbReference type="EMBL" id="CP017803">
    <property type="protein sequence ID" value="ATZ59430.1"/>
    <property type="molecule type" value="Genomic_DNA"/>
</dbReference>
<feature type="domain" description="DZANK-type" evidence="1">
    <location>
        <begin position="4"/>
        <end position="49"/>
    </location>
</feature>
<organism evidence="2 3">
    <name type="scientific">Methanobrevibacter smithii</name>
    <dbReference type="NCBI Taxonomy" id="2173"/>
    <lineage>
        <taxon>Archaea</taxon>
        <taxon>Methanobacteriati</taxon>
        <taxon>Methanobacteriota</taxon>
        <taxon>Methanomada group</taxon>
        <taxon>Methanobacteria</taxon>
        <taxon>Methanobacteriales</taxon>
        <taxon>Methanobacteriaceae</taxon>
        <taxon>Methanobrevibacter</taxon>
    </lineage>
</organism>
<dbReference type="RefSeq" id="WP_100815323.1">
    <property type="nucleotide sequence ID" value="NZ_CP017803.1"/>
</dbReference>
<name>A0A2H4U5M3_METSM</name>
<dbReference type="Pfam" id="PF12773">
    <property type="entry name" value="DZR"/>
    <property type="match status" value="1"/>
</dbReference>
<evidence type="ECO:0000313" key="3">
    <source>
        <dbReference type="Proteomes" id="UP000232133"/>
    </source>
</evidence>
<gene>
    <name evidence="2" type="ORF">BK798_02920</name>
</gene>
<dbReference type="Proteomes" id="UP000232133">
    <property type="component" value="Chromosome"/>
</dbReference>
<protein>
    <recommendedName>
        <fullName evidence="1">DZANK-type domain-containing protein</fullName>
    </recommendedName>
</protein>
<reference evidence="2 3" key="1">
    <citation type="submission" date="2016-10" db="EMBL/GenBank/DDBJ databases">
        <authorList>
            <person name="Varghese N."/>
        </authorList>
    </citation>
    <scope>NUCLEOTIDE SEQUENCE [LARGE SCALE GENOMIC DNA]</scope>
    <source>
        <strain evidence="2 3">KB11</strain>
    </source>
</reference>